<reference evidence="7" key="1">
    <citation type="journal article" date="2014" name="Nature">
        <title>Elephant shark genome provides unique insights into gnathostome evolution.</title>
        <authorList>
            <consortium name="International Elephant Shark Genome Sequencing Consortium"/>
            <person name="Venkatesh B."/>
            <person name="Lee A.P."/>
            <person name="Ravi V."/>
            <person name="Maurya A.K."/>
            <person name="Lian M.M."/>
            <person name="Swann J.B."/>
            <person name="Ohta Y."/>
            <person name="Flajnik M.F."/>
            <person name="Sutoh Y."/>
            <person name="Kasahara M."/>
            <person name="Hoon S."/>
            <person name="Gangu V."/>
            <person name="Roy S.W."/>
            <person name="Irimia M."/>
            <person name="Korzh V."/>
            <person name="Kondrychyn I."/>
            <person name="Lim Z.W."/>
            <person name="Tay B.H."/>
            <person name="Tohari S."/>
            <person name="Kong K.W."/>
            <person name="Ho S."/>
            <person name="Lorente-Galdos B."/>
            <person name="Quilez J."/>
            <person name="Marques-Bonet T."/>
            <person name="Raney B.J."/>
            <person name="Ingham P.W."/>
            <person name="Tay A."/>
            <person name="Hillier L.W."/>
            <person name="Minx P."/>
            <person name="Boehm T."/>
            <person name="Wilson R.K."/>
            <person name="Brenner S."/>
            <person name="Warren W.C."/>
        </authorList>
    </citation>
    <scope>NUCLEOTIDE SEQUENCE</scope>
    <source>
        <tissue evidence="7">Gills</tissue>
    </source>
</reference>
<organism evidence="7">
    <name type="scientific">Callorhinchus milii</name>
    <name type="common">Ghost shark</name>
    <dbReference type="NCBI Taxonomy" id="7868"/>
    <lineage>
        <taxon>Eukaryota</taxon>
        <taxon>Metazoa</taxon>
        <taxon>Chordata</taxon>
        <taxon>Craniata</taxon>
        <taxon>Vertebrata</taxon>
        <taxon>Chondrichthyes</taxon>
        <taxon>Holocephali</taxon>
        <taxon>Chimaeriformes</taxon>
        <taxon>Callorhinchidae</taxon>
        <taxon>Callorhinchus</taxon>
    </lineage>
</organism>
<evidence type="ECO:0000256" key="3">
    <source>
        <dbReference type="ARBA" id="ARBA00064144"/>
    </source>
</evidence>
<dbReference type="InterPro" id="IPR002634">
    <property type="entry name" value="BolA"/>
</dbReference>
<dbReference type="Pfam" id="PF01722">
    <property type="entry name" value="BolA"/>
    <property type="match status" value="1"/>
</dbReference>
<name>V9LGX4_CALMI</name>
<comment type="function">
    <text evidence="2">Acts as a mitochondrial iron-sulfur (Fe-S) cluster assembly factor that facilitates (Fe-S) cluster insertion into a subset of mitochondrial proteins. Probably acts together with the monothiol glutaredoxin GLRX5. May protect cells against oxidative stress.</text>
</comment>
<dbReference type="FunFam" id="3.30.300.90:FF:000001">
    <property type="entry name" value="Transcriptional regulator BolA"/>
    <property type="match status" value="1"/>
</dbReference>
<feature type="region of interest" description="Disordered" evidence="6">
    <location>
        <begin position="105"/>
        <end position="129"/>
    </location>
</feature>
<evidence type="ECO:0000256" key="6">
    <source>
        <dbReference type="SAM" id="MobiDB-lite"/>
    </source>
</evidence>
<dbReference type="AlphaFoldDB" id="V9LGX4"/>
<dbReference type="InterPro" id="IPR036065">
    <property type="entry name" value="BolA-like_sf"/>
</dbReference>
<dbReference type="Gene3D" id="3.30.300.90">
    <property type="entry name" value="BolA-like"/>
    <property type="match status" value="1"/>
</dbReference>
<comment type="subunit">
    <text evidence="3">Interacts with GLRX5.</text>
</comment>
<evidence type="ECO:0000256" key="2">
    <source>
        <dbReference type="ARBA" id="ARBA00053549"/>
    </source>
</evidence>
<proteinExistence type="evidence at transcript level"/>
<protein>
    <recommendedName>
        <fullName evidence="4">BolA-like protein 1</fullName>
    </recommendedName>
</protein>
<dbReference type="GO" id="GO:1990229">
    <property type="term" value="C:iron-sulfur cluster assembly complex"/>
    <property type="evidence" value="ECO:0007669"/>
    <property type="project" value="UniProtKB-ARBA"/>
</dbReference>
<dbReference type="EMBL" id="JW879553">
    <property type="protein sequence ID" value="AFP12070.1"/>
    <property type="molecule type" value="mRNA"/>
</dbReference>
<evidence type="ECO:0000256" key="4">
    <source>
        <dbReference type="ARBA" id="ARBA00068230"/>
    </source>
</evidence>
<dbReference type="InterPro" id="IPR050961">
    <property type="entry name" value="BolA/IbaG_stress_morph_reg"/>
</dbReference>
<evidence type="ECO:0000256" key="5">
    <source>
        <dbReference type="RuleBase" id="RU003860"/>
    </source>
</evidence>
<comment type="similarity">
    <text evidence="1 5">Belongs to the BolA/IbaG family.</text>
</comment>
<accession>V9LGX4</accession>
<dbReference type="SUPFAM" id="SSF82657">
    <property type="entry name" value="BolA-like"/>
    <property type="match status" value="1"/>
</dbReference>
<dbReference type="PANTHER" id="PTHR46229:SF2">
    <property type="entry name" value="BOLA-LIKE PROTEIN 1"/>
    <property type="match status" value="1"/>
</dbReference>
<dbReference type="GO" id="GO:0005739">
    <property type="term" value="C:mitochondrion"/>
    <property type="evidence" value="ECO:0007669"/>
    <property type="project" value="TreeGrafter"/>
</dbReference>
<dbReference type="PANTHER" id="PTHR46229">
    <property type="entry name" value="BOLA TRANSCRIPTION REGULATOR"/>
    <property type="match status" value="1"/>
</dbReference>
<evidence type="ECO:0000313" key="7">
    <source>
        <dbReference type="EMBL" id="AFP12070.1"/>
    </source>
</evidence>
<evidence type="ECO:0000256" key="1">
    <source>
        <dbReference type="ARBA" id="ARBA00005578"/>
    </source>
</evidence>
<sequence>MKRFLALARCPAWQRARNVSGSPMAGPVERTVREKLEQALQPSHMEVTNESSGHAVPPGSETHFKVVVVSQAFEGLSAIQRHRLVNGALSEELAGTVHALSIHAKTPGQWAERPRVEPSPPCAGGSKHDPLLAAKLARNAGGAGDGGER</sequence>